<name>A0A835VDH2_VANPL</name>
<dbReference type="Proteomes" id="UP000636800">
    <property type="component" value="Chromosome 1"/>
</dbReference>
<evidence type="ECO:0000313" key="2">
    <source>
        <dbReference type="Proteomes" id="UP000636800"/>
    </source>
</evidence>
<dbReference type="EMBL" id="JADCNL010000001">
    <property type="protein sequence ID" value="KAG0496674.1"/>
    <property type="molecule type" value="Genomic_DNA"/>
</dbReference>
<evidence type="ECO:0000313" key="1">
    <source>
        <dbReference type="EMBL" id="KAG0496674.1"/>
    </source>
</evidence>
<organism evidence="1 2">
    <name type="scientific">Vanilla planifolia</name>
    <name type="common">Vanilla</name>
    <dbReference type="NCBI Taxonomy" id="51239"/>
    <lineage>
        <taxon>Eukaryota</taxon>
        <taxon>Viridiplantae</taxon>
        <taxon>Streptophyta</taxon>
        <taxon>Embryophyta</taxon>
        <taxon>Tracheophyta</taxon>
        <taxon>Spermatophyta</taxon>
        <taxon>Magnoliopsida</taxon>
        <taxon>Liliopsida</taxon>
        <taxon>Asparagales</taxon>
        <taxon>Orchidaceae</taxon>
        <taxon>Vanilloideae</taxon>
        <taxon>Vanilleae</taxon>
        <taxon>Vanilla</taxon>
    </lineage>
</organism>
<accession>A0A835VDH2</accession>
<protein>
    <submittedName>
        <fullName evidence="1">Uncharacterized protein</fullName>
    </submittedName>
</protein>
<reference evidence="1 2" key="1">
    <citation type="journal article" date="2020" name="Nat. Food">
        <title>A phased Vanilla planifolia genome enables genetic improvement of flavour and production.</title>
        <authorList>
            <person name="Hasing T."/>
            <person name="Tang H."/>
            <person name="Brym M."/>
            <person name="Khazi F."/>
            <person name="Huang T."/>
            <person name="Chambers A.H."/>
        </authorList>
    </citation>
    <scope>NUCLEOTIDE SEQUENCE [LARGE SCALE GENOMIC DNA]</scope>
    <source>
        <tissue evidence="1">Leaf</tissue>
    </source>
</reference>
<dbReference type="OrthoDB" id="116380at2759"/>
<sequence length="107" mass="11444">MTSWRISSNLGLPKWCTKLSFLPVKKLSITITLSPLAINLSTRWLPTKPAPPVTTIRKGAFLSPTVTLLAPAPRASMGKAEVETVDAESLAVAERWGRGSVGLMTGV</sequence>
<comment type="caution">
    <text evidence="1">The sequence shown here is derived from an EMBL/GenBank/DDBJ whole genome shotgun (WGS) entry which is preliminary data.</text>
</comment>
<proteinExistence type="predicted"/>
<gene>
    <name evidence="1" type="ORF">HPP92_001365</name>
</gene>
<dbReference type="AlphaFoldDB" id="A0A835VDH2"/>
<keyword evidence="2" id="KW-1185">Reference proteome</keyword>